<dbReference type="InterPro" id="IPR009394">
    <property type="entry name" value="MmcB-like"/>
</dbReference>
<name>A0A0F9GDL2_9ZZZZ</name>
<organism evidence="1">
    <name type="scientific">marine sediment metagenome</name>
    <dbReference type="NCBI Taxonomy" id="412755"/>
    <lineage>
        <taxon>unclassified sequences</taxon>
        <taxon>metagenomes</taxon>
        <taxon>ecological metagenomes</taxon>
    </lineage>
</organism>
<accession>A0A0F9GDL2</accession>
<comment type="caution">
    <text evidence="1">The sequence shown here is derived from an EMBL/GenBank/DDBJ whole genome shotgun (WGS) entry which is preliminary data.</text>
</comment>
<proteinExistence type="predicted"/>
<sequence length="144" mass="17401">MNKICEYDILKLLEKKHKKDIFVSHCKTGPTWCTRGMLILDAWVMKRSWLNPCIIGYEIKTNRRDFLNDKKWKNYLDYCNVFYFVCPPQIIQEKELPKEVGLYYTSKNIKTLYMQKSTEYRNTIIPEEILKYVLICRATIEKRN</sequence>
<dbReference type="AlphaFoldDB" id="A0A0F9GDL2"/>
<evidence type="ECO:0008006" key="2">
    <source>
        <dbReference type="Google" id="ProtNLM"/>
    </source>
</evidence>
<protein>
    <recommendedName>
        <fullName evidence="2">DNA repair protein MmcB-related protein</fullName>
    </recommendedName>
</protein>
<evidence type="ECO:0000313" key="1">
    <source>
        <dbReference type="EMBL" id="KKL96919.1"/>
    </source>
</evidence>
<gene>
    <name evidence="1" type="ORF">LCGC14_1839700</name>
</gene>
<reference evidence="1" key="1">
    <citation type="journal article" date="2015" name="Nature">
        <title>Complex archaea that bridge the gap between prokaryotes and eukaryotes.</title>
        <authorList>
            <person name="Spang A."/>
            <person name="Saw J.H."/>
            <person name="Jorgensen S.L."/>
            <person name="Zaremba-Niedzwiedzka K."/>
            <person name="Martijn J."/>
            <person name="Lind A.E."/>
            <person name="van Eijk R."/>
            <person name="Schleper C."/>
            <person name="Guy L."/>
            <person name="Ettema T.J."/>
        </authorList>
    </citation>
    <scope>NUCLEOTIDE SEQUENCE</scope>
</reference>
<dbReference type="Pfam" id="PF06319">
    <property type="entry name" value="MmcB-like"/>
    <property type="match status" value="1"/>
</dbReference>
<dbReference type="EMBL" id="LAZR01018299">
    <property type="protein sequence ID" value="KKL96919.1"/>
    <property type="molecule type" value="Genomic_DNA"/>
</dbReference>